<dbReference type="SMART" id="SM00028">
    <property type="entry name" value="TPR"/>
    <property type="match status" value="5"/>
</dbReference>
<dbReference type="InterPro" id="IPR011990">
    <property type="entry name" value="TPR-like_helical_dom_sf"/>
</dbReference>
<feature type="transmembrane region" description="Helical" evidence="4">
    <location>
        <begin position="117"/>
        <end position="134"/>
    </location>
</feature>
<feature type="repeat" description="TPR" evidence="3">
    <location>
        <begin position="395"/>
        <end position="428"/>
    </location>
</feature>
<sequence length="445" mass="47593">AAIFSCAAAMATKEVAVTAPLIVGLYDRTFLSGSWRRTWRERGAVHAGLAATWLLLAVLVAGGPRSATAGFGFGKVTALQYAMTQPGVILHYLRLAFWPHPLCLDYVWTVARGTAQVLWPGLALAGLLAAAAWALRRAPRLGFLGAWFFVILAPTSSIVPIEDLAFEHRMYLPLAAVIVLAVWGADALSARWAARGGEGGAGRRRLGRAAGAALLALVALALGAATMARNRDYRSALAMWESVARIRPHSARALCNLGMERALGGDAHGALAAYRQAVRVDPLHAGARYNLGTALREQGEMREAEEHLREALRVRPDHMEAAINLGSLLADQSRLDEAVALFRAARDGRPGGTAPRDHLAAQACTHLGNALARRGDWSEAVAAYGDALRLRPGQYRAHYNLGLALQQLGRAREAAEHYQRALALKPDHEGARGALEALKGAAARP</sequence>
<evidence type="ECO:0000256" key="2">
    <source>
        <dbReference type="ARBA" id="ARBA00022803"/>
    </source>
</evidence>
<keyword evidence="4" id="KW-1133">Transmembrane helix</keyword>
<feature type="repeat" description="TPR" evidence="3">
    <location>
        <begin position="285"/>
        <end position="318"/>
    </location>
</feature>
<feature type="transmembrane region" description="Helical" evidence="4">
    <location>
        <begin position="171"/>
        <end position="194"/>
    </location>
</feature>
<feature type="non-terminal residue" evidence="5">
    <location>
        <position position="1"/>
    </location>
</feature>
<feature type="repeat" description="TPR" evidence="3">
    <location>
        <begin position="251"/>
        <end position="284"/>
    </location>
</feature>
<keyword evidence="4" id="KW-0472">Membrane</keyword>
<dbReference type="EMBL" id="VGIY01000098">
    <property type="protein sequence ID" value="MBM3317267.1"/>
    <property type="molecule type" value="Genomic_DNA"/>
</dbReference>
<dbReference type="PROSITE" id="PS50293">
    <property type="entry name" value="TPR_REGION"/>
    <property type="match status" value="2"/>
</dbReference>
<organism evidence="5 6">
    <name type="scientific">Eiseniibacteriota bacterium</name>
    <dbReference type="NCBI Taxonomy" id="2212470"/>
    <lineage>
        <taxon>Bacteria</taxon>
        <taxon>Candidatus Eiseniibacteriota</taxon>
    </lineage>
</organism>
<keyword evidence="2 3" id="KW-0802">TPR repeat</keyword>
<accession>A0A938BQK2</accession>
<dbReference type="Proteomes" id="UP000748308">
    <property type="component" value="Unassembled WGS sequence"/>
</dbReference>
<evidence type="ECO:0000313" key="6">
    <source>
        <dbReference type="Proteomes" id="UP000748308"/>
    </source>
</evidence>
<dbReference type="PANTHER" id="PTHR44227">
    <property type="match status" value="1"/>
</dbReference>
<feature type="repeat" description="TPR" evidence="3">
    <location>
        <begin position="361"/>
        <end position="394"/>
    </location>
</feature>
<keyword evidence="4" id="KW-0812">Transmembrane</keyword>
<dbReference type="AlphaFoldDB" id="A0A938BQK2"/>
<evidence type="ECO:0000256" key="3">
    <source>
        <dbReference type="PROSITE-ProRule" id="PRU00339"/>
    </source>
</evidence>
<dbReference type="Pfam" id="PF13432">
    <property type="entry name" value="TPR_16"/>
    <property type="match status" value="2"/>
</dbReference>
<evidence type="ECO:0000256" key="4">
    <source>
        <dbReference type="SAM" id="Phobius"/>
    </source>
</evidence>
<reference evidence="5" key="1">
    <citation type="submission" date="2019-03" db="EMBL/GenBank/DDBJ databases">
        <title>Lake Tanganyika Metagenome-Assembled Genomes (MAGs).</title>
        <authorList>
            <person name="Tran P."/>
        </authorList>
    </citation>
    <scope>NUCLEOTIDE SEQUENCE</scope>
    <source>
        <strain evidence="5">M_DeepCast_400m_m2_100</strain>
    </source>
</reference>
<name>A0A938BQK2_UNCEI</name>
<keyword evidence="1" id="KW-0677">Repeat</keyword>
<comment type="caution">
    <text evidence="5">The sequence shown here is derived from an EMBL/GenBank/DDBJ whole genome shotgun (WGS) entry which is preliminary data.</text>
</comment>
<gene>
    <name evidence="5" type="ORF">FJY75_05395</name>
</gene>
<dbReference type="PROSITE" id="PS50005">
    <property type="entry name" value="TPR"/>
    <property type="match status" value="4"/>
</dbReference>
<dbReference type="PANTHER" id="PTHR44227:SF3">
    <property type="entry name" value="PROTEIN O-MANNOSYL-TRANSFERASE TMTC4"/>
    <property type="match status" value="1"/>
</dbReference>
<dbReference type="InterPro" id="IPR019734">
    <property type="entry name" value="TPR_rpt"/>
</dbReference>
<feature type="transmembrane region" description="Helical" evidence="4">
    <location>
        <begin position="44"/>
        <end position="63"/>
    </location>
</feature>
<proteinExistence type="predicted"/>
<dbReference type="InterPro" id="IPR052346">
    <property type="entry name" value="O-mannosyl-transferase_TMTC"/>
</dbReference>
<dbReference type="SUPFAM" id="SSF48452">
    <property type="entry name" value="TPR-like"/>
    <property type="match status" value="1"/>
</dbReference>
<dbReference type="Gene3D" id="1.25.40.10">
    <property type="entry name" value="Tetratricopeptide repeat domain"/>
    <property type="match status" value="2"/>
</dbReference>
<evidence type="ECO:0000256" key="1">
    <source>
        <dbReference type="ARBA" id="ARBA00022737"/>
    </source>
</evidence>
<evidence type="ECO:0000313" key="5">
    <source>
        <dbReference type="EMBL" id="MBM3317267.1"/>
    </source>
</evidence>
<feature type="transmembrane region" description="Helical" evidence="4">
    <location>
        <begin position="206"/>
        <end position="228"/>
    </location>
</feature>
<protein>
    <submittedName>
        <fullName evidence="5">Tetratricopeptide repeat protein</fullName>
    </submittedName>
</protein>
<feature type="transmembrane region" description="Helical" evidence="4">
    <location>
        <begin position="141"/>
        <end position="159"/>
    </location>
</feature>